<evidence type="ECO:0000256" key="14">
    <source>
        <dbReference type="ARBA" id="ARBA00023180"/>
    </source>
</evidence>
<dbReference type="InterPro" id="IPR053975">
    <property type="entry name" value="PFF1_C"/>
</dbReference>
<dbReference type="FunFam" id="3.40.630.10:FF:000057">
    <property type="entry name" value="Vacuolar membrane protease"/>
    <property type="match status" value="1"/>
</dbReference>
<evidence type="ECO:0000256" key="6">
    <source>
        <dbReference type="ARBA" id="ARBA00022670"/>
    </source>
</evidence>
<dbReference type="GO" id="GO:0008235">
    <property type="term" value="F:metalloexopeptidase activity"/>
    <property type="evidence" value="ECO:0007669"/>
    <property type="project" value="InterPro"/>
</dbReference>
<feature type="transmembrane region" description="Helical" evidence="16">
    <location>
        <begin position="497"/>
        <end position="517"/>
    </location>
</feature>
<keyword evidence="10 15" id="KW-0862">Zinc</keyword>
<keyword evidence="11 16" id="KW-1133">Transmembrane helix</keyword>
<evidence type="ECO:0000259" key="18">
    <source>
        <dbReference type="Pfam" id="PF22250"/>
    </source>
</evidence>
<accession>H2ARN3</accession>
<dbReference type="SUPFAM" id="SSF53187">
    <property type="entry name" value="Zn-dependent exopeptidases"/>
    <property type="match status" value="1"/>
</dbReference>
<dbReference type="InterPro" id="IPR045175">
    <property type="entry name" value="M28_fam"/>
</dbReference>
<feature type="domain" description="Peptidase M28" evidence="17">
    <location>
        <begin position="135"/>
        <end position="322"/>
    </location>
</feature>
<evidence type="ECO:0000256" key="12">
    <source>
        <dbReference type="ARBA" id="ARBA00023049"/>
    </source>
</evidence>
<keyword evidence="7 16" id="KW-0812">Transmembrane</keyword>
<dbReference type="Pfam" id="PF22250">
    <property type="entry name" value="PFF1_C"/>
    <property type="match status" value="1"/>
</dbReference>
<keyword evidence="5" id="KW-0926">Vacuole</keyword>
<keyword evidence="13 16" id="KW-0472">Membrane</keyword>
<organism evidence="20 21">
    <name type="scientific">Kazachstania africana (strain ATCC 22294 / BCRC 22015 / CBS 2517 / CECT 1963 / NBRC 1671 / NRRL Y-8276)</name>
    <name type="common">Yeast</name>
    <name type="synonym">Kluyveromyces africanus</name>
    <dbReference type="NCBI Taxonomy" id="1071382"/>
    <lineage>
        <taxon>Eukaryota</taxon>
        <taxon>Fungi</taxon>
        <taxon>Dikarya</taxon>
        <taxon>Ascomycota</taxon>
        <taxon>Saccharomycotina</taxon>
        <taxon>Saccharomycetes</taxon>
        <taxon>Saccharomycetales</taxon>
        <taxon>Saccharomycetaceae</taxon>
        <taxon>Kazachstania</taxon>
    </lineage>
</organism>
<dbReference type="STRING" id="1071382.H2ARN3"/>
<feature type="domain" description="Vacuolar membrane protease transmembrane" evidence="19">
    <location>
        <begin position="403"/>
        <end position="670"/>
    </location>
</feature>
<evidence type="ECO:0000256" key="16">
    <source>
        <dbReference type="SAM" id="Phobius"/>
    </source>
</evidence>
<evidence type="ECO:0000256" key="13">
    <source>
        <dbReference type="ARBA" id="ARBA00023136"/>
    </source>
</evidence>
<feature type="transmembrane region" description="Helical" evidence="16">
    <location>
        <begin position="467"/>
        <end position="485"/>
    </location>
</feature>
<dbReference type="PANTHER" id="PTHR12147">
    <property type="entry name" value="METALLOPEPTIDASE M28 FAMILY MEMBER"/>
    <property type="match status" value="1"/>
</dbReference>
<dbReference type="EMBL" id="HE650823">
    <property type="protein sequence ID" value="CCF57033.1"/>
    <property type="molecule type" value="Genomic_DNA"/>
</dbReference>
<dbReference type="InterPro" id="IPR048024">
    <property type="entry name" value="Fxna-like_M28_dom"/>
</dbReference>
<dbReference type="KEGG" id="kaf:KAFR_0C00370"/>
<evidence type="ECO:0000256" key="10">
    <source>
        <dbReference type="ARBA" id="ARBA00022833"/>
    </source>
</evidence>
<dbReference type="eggNOG" id="KOG2194">
    <property type="taxonomic scope" value="Eukaryota"/>
</dbReference>
<evidence type="ECO:0000256" key="4">
    <source>
        <dbReference type="ARBA" id="ARBA00010918"/>
    </source>
</evidence>
<feature type="transmembrane region" description="Helical" evidence="16">
    <location>
        <begin position="646"/>
        <end position="667"/>
    </location>
</feature>
<dbReference type="RefSeq" id="XP_003956168.1">
    <property type="nucleotide sequence ID" value="XM_003956119.1"/>
</dbReference>
<evidence type="ECO:0000256" key="9">
    <source>
        <dbReference type="ARBA" id="ARBA00022801"/>
    </source>
</evidence>
<dbReference type="HOGENOM" id="CLU_006412_1_0_1"/>
<evidence type="ECO:0000313" key="20">
    <source>
        <dbReference type="EMBL" id="CCF57033.1"/>
    </source>
</evidence>
<dbReference type="InterPro" id="IPR053976">
    <property type="entry name" value="PFF1_TM"/>
</dbReference>
<dbReference type="PANTHER" id="PTHR12147:SF58">
    <property type="entry name" value="VACUOLAR MEMBRANE PROTEASE"/>
    <property type="match status" value="1"/>
</dbReference>
<dbReference type="OrthoDB" id="76293at2759"/>
<comment type="cofactor">
    <cofactor evidence="1">
        <name>Zn(2+)</name>
        <dbReference type="ChEBI" id="CHEBI:29105"/>
    </cofactor>
</comment>
<name>H2ARN3_KAZAF</name>
<keyword evidence="9 15" id="KW-0378">Hydrolase</keyword>
<feature type="transmembrane region" description="Helical" evidence="16">
    <location>
        <begin position="434"/>
        <end position="455"/>
    </location>
</feature>
<evidence type="ECO:0000256" key="5">
    <source>
        <dbReference type="ARBA" id="ARBA00022554"/>
    </source>
</evidence>
<dbReference type="GO" id="GO:0006508">
    <property type="term" value="P:proteolysis"/>
    <property type="evidence" value="ECO:0007669"/>
    <property type="project" value="UniProtKB-KW"/>
</dbReference>
<keyword evidence="8 15" id="KW-0479">Metal-binding</keyword>
<dbReference type="GO" id="GO:0046872">
    <property type="term" value="F:metal ion binding"/>
    <property type="evidence" value="ECO:0007669"/>
    <property type="project" value="UniProtKB-KW"/>
</dbReference>
<comment type="subcellular location">
    <subcellularLocation>
        <location evidence="3">Vacuole membrane</location>
        <topology evidence="3">Multi-pass membrane protein</topology>
    </subcellularLocation>
</comment>
<comment type="function">
    <text evidence="2">May be involved in vacuolar sorting and osmoregulation.</text>
</comment>
<dbReference type="GeneID" id="13884953"/>
<dbReference type="AlphaFoldDB" id="H2ARN3"/>
<dbReference type="GO" id="GO:0000329">
    <property type="term" value="C:fungal-type vacuole membrane"/>
    <property type="evidence" value="ECO:0007669"/>
    <property type="project" value="EnsemblFungi"/>
</dbReference>
<gene>
    <name evidence="20" type="primary">KAFR0C00370</name>
    <name evidence="20" type="ORF">KAFR_0C00370</name>
</gene>
<feature type="transmembrane region" description="Helical" evidence="16">
    <location>
        <begin position="364"/>
        <end position="385"/>
    </location>
</feature>
<feature type="domain" description="Vacuolar membrane protease C-terminal" evidence="18">
    <location>
        <begin position="700"/>
        <end position="945"/>
    </location>
</feature>
<keyword evidence="14" id="KW-0325">Glycoprotein</keyword>
<protein>
    <recommendedName>
        <fullName evidence="15">Peptide hydrolase</fullName>
        <ecNumber evidence="15">3.4.-.-</ecNumber>
    </recommendedName>
</protein>
<reference evidence="20 21" key="1">
    <citation type="journal article" date="2011" name="Proc. Natl. Acad. Sci. U.S.A.">
        <title>Evolutionary erosion of yeast sex chromosomes by mating-type switching accidents.</title>
        <authorList>
            <person name="Gordon J.L."/>
            <person name="Armisen D."/>
            <person name="Proux-Wera E."/>
            <person name="Oheigeartaigh S.S."/>
            <person name="Byrne K.P."/>
            <person name="Wolfe K.H."/>
        </authorList>
    </citation>
    <scope>NUCLEOTIDE SEQUENCE [LARGE SCALE GENOMIC DNA]</scope>
    <source>
        <strain evidence="21">ATCC 22294 / BCRC 22015 / CBS 2517 / CECT 1963 / NBRC 1671 / NRRL Y-8276</strain>
    </source>
</reference>
<dbReference type="Gene3D" id="3.40.630.10">
    <property type="entry name" value="Zn peptidases"/>
    <property type="match status" value="1"/>
</dbReference>
<dbReference type="CDD" id="cd03875">
    <property type="entry name" value="M28_Fxna_like"/>
    <property type="match status" value="1"/>
</dbReference>
<keyword evidence="21" id="KW-1185">Reference proteome</keyword>
<dbReference type="Pfam" id="PF04389">
    <property type="entry name" value="Peptidase_M28"/>
    <property type="match status" value="1"/>
</dbReference>
<evidence type="ECO:0000256" key="11">
    <source>
        <dbReference type="ARBA" id="ARBA00022989"/>
    </source>
</evidence>
<evidence type="ECO:0000256" key="2">
    <source>
        <dbReference type="ARBA" id="ARBA00003273"/>
    </source>
</evidence>
<keyword evidence="12" id="KW-0482">Metalloprotease</keyword>
<evidence type="ECO:0000256" key="1">
    <source>
        <dbReference type="ARBA" id="ARBA00001947"/>
    </source>
</evidence>
<dbReference type="EC" id="3.4.-.-" evidence="15"/>
<sequence length="953" mass="108576">MKILAALKSTFRYRKTNVSIFLITGYISIICLYLYDQFSYKYMLPSTDDENAVILLETAWKDLQNITFSYHPYTSRDNDRVHDYLLQRVEEIVKDTSFSDLYDDSKLQTSNLFRQQDVFNVSSPRSRIIYFESSNIVVKLQGRNPTLPGLLISAHFDSVPTSHGATDDGKGIVSMLALLSHFSSNQPERTIIFNFNNNEEFGLLGATVFLKNPWSKLVKYVLNLEGTGTGGKSVLFRTSNTLTASLYKNSVKNQPFGNSIFQQGFNERVIKSETDYKVYEEYGLIGWDIAFYKPRSLYHTTRDSIAYTSREALWHMLHTSLQLSEYLCGSAASFEDNSMKSASSPAVYFDFAGLFFFVCAASSLFIWNSTILIIFPAALCILYIIASKRHTLKPSRLIHWCKLPISVFFSALLVKYTQQVILISNRYVMSREFLSPLITLSTEFILANFVFLSIFEAISKVDDFKDIVISELAVVSWISLAFANYHLKLSGYLATDTYPATIAYISLMSCLMVKYLVLAFKRKSSPKYTSRSDTSTCYNTSASANVSQDENYYEDLPDSQNAARNGSHEEDERAPLLHQTVLEPSSAAASITSASRYDVYSSTNYEWLLQFIILLPFSTLIFQTILETLSAINQSIQESTNSFDLVSNTLNWTSISLLSFIILPFILKLNRYSVTLLITIWTIGLGRSILLDSFTFQSPLKVRFVQNLNGQVELTGPIEYLEKLIFDLPSFKNNMSNKIHCEPTNDDVTMGVCSYTGETPNLIDYEDNTKDLEVMSISVLHNDRDNENRSKYAPINAELEIKVLDNRACTMFFNSSFKDKDFSLVKKVTIFHDNNQTNKSDETFKWAKGINELQLHKLDFTQNHYRVGIQWFPKILADIEETNEDLMNESDGNDPLGVNIICYWGEYDSEVLVNGRGVRKIPAYDELLAYSPLHFSFTNKEKGLVIAEEYIEI</sequence>
<feature type="transmembrane region" description="Helical" evidence="16">
    <location>
        <begin position="607"/>
        <end position="626"/>
    </location>
</feature>
<evidence type="ECO:0000313" key="21">
    <source>
        <dbReference type="Proteomes" id="UP000005220"/>
    </source>
</evidence>
<comment type="similarity">
    <text evidence="4 15">Belongs to the peptidase M28 family.</text>
</comment>
<keyword evidence="6 15" id="KW-0645">Protease</keyword>
<evidence type="ECO:0000256" key="8">
    <source>
        <dbReference type="ARBA" id="ARBA00022723"/>
    </source>
</evidence>
<evidence type="ECO:0000256" key="15">
    <source>
        <dbReference type="RuleBase" id="RU361240"/>
    </source>
</evidence>
<feature type="transmembrane region" description="Helical" evidence="16">
    <location>
        <begin position="18"/>
        <end position="35"/>
    </location>
</feature>
<evidence type="ECO:0000256" key="3">
    <source>
        <dbReference type="ARBA" id="ARBA00004128"/>
    </source>
</evidence>
<dbReference type="FunCoup" id="H2ARN3">
    <property type="interactions" value="24"/>
</dbReference>
<dbReference type="InterPro" id="IPR007484">
    <property type="entry name" value="Peptidase_M28"/>
</dbReference>
<dbReference type="Pfam" id="PF22251">
    <property type="entry name" value="PFF1_TM"/>
    <property type="match status" value="1"/>
</dbReference>
<dbReference type="InParanoid" id="H2ARN3"/>
<proteinExistence type="inferred from homology"/>
<feature type="transmembrane region" description="Helical" evidence="16">
    <location>
        <begin position="674"/>
        <end position="691"/>
    </location>
</feature>
<evidence type="ECO:0000259" key="17">
    <source>
        <dbReference type="Pfam" id="PF04389"/>
    </source>
</evidence>
<dbReference type="Proteomes" id="UP000005220">
    <property type="component" value="Chromosome 3"/>
</dbReference>
<evidence type="ECO:0000256" key="7">
    <source>
        <dbReference type="ARBA" id="ARBA00022692"/>
    </source>
</evidence>
<evidence type="ECO:0000259" key="19">
    <source>
        <dbReference type="Pfam" id="PF22251"/>
    </source>
</evidence>